<dbReference type="EMBL" id="BMAU01021301">
    <property type="protein sequence ID" value="GFY10893.1"/>
    <property type="molecule type" value="Genomic_DNA"/>
</dbReference>
<sequence>MSRTDEDISIYERKILRFIFGGIQEKGMYRRRSNLELYKSYEESDIANFIKVQRIEWAGHIARMDENRTTKKVLNPQPISIRKKGRPNLRWIDGLEQ</sequence>
<comment type="caution">
    <text evidence="1">The sequence shown here is derived from an EMBL/GenBank/DDBJ whole genome shotgun (WGS) entry which is preliminary data.</text>
</comment>
<organism evidence="1 2">
    <name type="scientific">Trichonephila clavipes</name>
    <name type="common">Golden silk orbweaver</name>
    <name type="synonym">Nephila clavipes</name>
    <dbReference type="NCBI Taxonomy" id="2585209"/>
    <lineage>
        <taxon>Eukaryota</taxon>
        <taxon>Metazoa</taxon>
        <taxon>Ecdysozoa</taxon>
        <taxon>Arthropoda</taxon>
        <taxon>Chelicerata</taxon>
        <taxon>Arachnida</taxon>
        <taxon>Araneae</taxon>
        <taxon>Araneomorphae</taxon>
        <taxon>Entelegynae</taxon>
        <taxon>Araneoidea</taxon>
        <taxon>Nephilidae</taxon>
        <taxon>Trichonephila</taxon>
    </lineage>
</organism>
<dbReference type="Proteomes" id="UP000887159">
    <property type="component" value="Unassembled WGS sequence"/>
</dbReference>
<proteinExistence type="predicted"/>
<evidence type="ECO:0000313" key="1">
    <source>
        <dbReference type="EMBL" id="GFY10893.1"/>
    </source>
</evidence>
<dbReference type="AlphaFoldDB" id="A0A8X6SQ05"/>
<name>A0A8X6SQ05_TRICX</name>
<reference evidence="1" key="1">
    <citation type="submission" date="2020-08" db="EMBL/GenBank/DDBJ databases">
        <title>Multicomponent nature underlies the extraordinary mechanical properties of spider dragline silk.</title>
        <authorList>
            <person name="Kono N."/>
            <person name="Nakamura H."/>
            <person name="Mori M."/>
            <person name="Yoshida Y."/>
            <person name="Ohtoshi R."/>
            <person name="Malay A.D."/>
            <person name="Moran D.A.P."/>
            <person name="Tomita M."/>
            <person name="Numata K."/>
            <person name="Arakawa K."/>
        </authorList>
    </citation>
    <scope>NUCLEOTIDE SEQUENCE</scope>
</reference>
<protein>
    <submittedName>
        <fullName evidence="1">Uncharacterized protein</fullName>
    </submittedName>
</protein>
<accession>A0A8X6SQ05</accession>
<evidence type="ECO:0000313" key="2">
    <source>
        <dbReference type="Proteomes" id="UP000887159"/>
    </source>
</evidence>
<gene>
    <name evidence="1" type="primary">NCL1_21396</name>
    <name evidence="1" type="ORF">TNCV_1124151</name>
</gene>
<keyword evidence="2" id="KW-1185">Reference proteome</keyword>